<dbReference type="Proteomes" id="UP000770586">
    <property type="component" value="Unassembled WGS sequence"/>
</dbReference>
<accession>A0A8J7UNE4</accession>
<feature type="compositionally biased region" description="Low complexity" evidence="1">
    <location>
        <begin position="11"/>
        <end position="28"/>
    </location>
</feature>
<reference evidence="2 3" key="1">
    <citation type="submission" date="2021-03" db="EMBL/GenBank/DDBJ databases">
        <title>Genomic Encyclopedia of Type Strains, Phase IV (KMG-IV): sequencing the most valuable type-strain genomes for metagenomic binning, comparative biology and taxonomic classification.</title>
        <authorList>
            <person name="Goeker M."/>
        </authorList>
    </citation>
    <scope>NUCLEOTIDE SEQUENCE [LARGE SCALE GENOMIC DNA]</scope>
    <source>
        <strain evidence="2 3">DSM 12287</strain>
    </source>
</reference>
<sequence length="87" mass="9414">MSVRRAREAWSIRPASAAAAASRSTQRAPGRAGDDGSEGSDWCDDCGVRVRDVDDEEFDRDAEETPARPDCGNAMRFERTTGSDCAC</sequence>
<proteinExistence type="predicted"/>
<feature type="region of interest" description="Disordered" evidence="1">
    <location>
        <begin position="1"/>
        <end position="43"/>
    </location>
</feature>
<feature type="region of interest" description="Disordered" evidence="1">
    <location>
        <begin position="55"/>
        <end position="87"/>
    </location>
</feature>
<organism evidence="2 3">
    <name type="scientific">Halorubrum trapanicum</name>
    <dbReference type="NCBI Taxonomy" id="29284"/>
    <lineage>
        <taxon>Archaea</taxon>
        <taxon>Methanobacteriati</taxon>
        <taxon>Methanobacteriota</taxon>
        <taxon>Stenosarchaea group</taxon>
        <taxon>Halobacteria</taxon>
        <taxon>Halobacteriales</taxon>
        <taxon>Haloferacaceae</taxon>
        <taxon>Halorubrum</taxon>
    </lineage>
</organism>
<feature type="compositionally biased region" description="Basic and acidic residues" evidence="1">
    <location>
        <begin position="1"/>
        <end position="10"/>
    </location>
</feature>
<name>A0A8J7UNE4_9EURY</name>
<comment type="caution">
    <text evidence="2">The sequence shown here is derived from an EMBL/GenBank/DDBJ whole genome shotgun (WGS) entry which is preliminary data.</text>
</comment>
<dbReference type="AlphaFoldDB" id="A0A8J7UNE4"/>
<protein>
    <recommendedName>
        <fullName evidence="4">Small CPxCG-related zinc finger protein</fullName>
    </recommendedName>
</protein>
<evidence type="ECO:0000313" key="3">
    <source>
        <dbReference type="Proteomes" id="UP000770586"/>
    </source>
</evidence>
<evidence type="ECO:0008006" key="4">
    <source>
        <dbReference type="Google" id="ProtNLM"/>
    </source>
</evidence>
<evidence type="ECO:0000313" key="2">
    <source>
        <dbReference type="EMBL" id="MBP1903034.1"/>
    </source>
</evidence>
<keyword evidence="3" id="KW-1185">Reference proteome</keyword>
<feature type="compositionally biased region" description="Acidic residues" evidence="1">
    <location>
        <begin position="55"/>
        <end position="64"/>
    </location>
</feature>
<gene>
    <name evidence="2" type="ORF">J2744_002737</name>
</gene>
<evidence type="ECO:0000256" key="1">
    <source>
        <dbReference type="SAM" id="MobiDB-lite"/>
    </source>
</evidence>
<dbReference type="EMBL" id="JAGGKE010000014">
    <property type="protein sequence ID" value="MBP1903034.1"/>
    <property type="molecule type" value="Genomic_DNA"/>
</dbReference>